<sequence length="991" mass="114287">MNQARADFFSLYVVLILVIAHPTPTDYWDTLLYDGSRVDFNPQWIHDELNASAAPPIDVGSLDFDEADNIHADTEDRNSFRYPSGDIMNDIPEVDTIYTEYHPSSGLAPKLMPLEDHNRKSFPNLVPETRPWEPFRTRIDFEALELAMEIGLNKKQLARYIALLHRAQIYGTNSNEEDKFTVRDAKEAMSLWDLAAHHHFNTQTIYHQYGKESTPREFEFKYRDPWEWALQIVKEPTLKNHIVWDPERNYRWTGEAWERFYDEPWSGEAWWRAQGMLPSHAPSNSKLIGFILYADKSKLSSFGSAMGHPIIARLGNLPVEIRNTDGILGGGCIVGWLPIVKEETSETGKTGFVNFKNAVYHEAFKAFLQNIVLYSHIGSNTKCGDGQSRVLWPFVLILSADYEEFMAMALLRGLKGNFPCPICLVPRESQWDLSQSFSLRTENDSKNQFIKAMNEKNLEKRDKILKERSIRPIENTFWSINLTDIHLAISYDCLHSDDNGLWEDHFFPLFKLLIKDIGRKSTVAVDNCFSSVPRWSNLNHFESVMNITFNDGSKNRDISKIFLYAAQSELTRDCNSEGYYLLRCLRYYLNIRMYADFNLHTEGTLSIAEAELNQKFHPALLQYLTFIDAPEIRTHLEPASIVADQQSQSQSINPQKSWNFPKIHLRKHLFRDIYEKGVTRNYSTKPNEKMHGPIRKIYLRRTNFKDFDDQILEANHHISVAGIIRSKIDTLDSYIASKMEEENPMGEGAASGQAEPDSEISHQTGISPFTVDQQYTDYRKLASPKPTSTLQSFEASYQSTPAFQSFGEKLSKFLRQFLPRYDIPVPYRNFKLSSLDEITEYQYLRVTYTCSADWVLKTDHLRCNPNFFGHPRYDSVIINGNPDIFFAQLLALFTVTVNGTKVSLAYVQPYEPLYRLANRAASDTELELLRLRKKPAKDAMFISVYSIIRGAVLIPLSGDGTSGAEKYFVFDLLDCDMFERCREILKKYGYF</sequence>
<evidence type="ECO:0000313" key="2">
    <source>
        <dbReference type="EMBL" id="KAF7761709.1"/>
    </source>
</evidence>
<protein>
    <submittedName>
        <fullName evidence="2">Uncharacterized protein</fullName>
    </submittedName>
</protein>
<proteinExistence type="predicted"/>
<comment type="caution">
    <text evidence="2">The sequence shown here is derived from an EMBL/GenBank/DDBJ whole genome shotgun (WGS) entry which is preliminary data.</text>
</comment>
<feature type="signal peptide" evidence="1">
    <location>
        <begin position="1"/>
        <end position="25"/>
    </location>
</feature>
<evidence type="ECO:0000313" key="3">
    <source>
        <dbReference type="Proteomes" id="UP000629468"/>
    </source>
</evidence>
<dbReference type="AlphaFoldDB" id="A0A8H7EX21"/>
<dbReference type="Pfam" id="PF18759">
    <property type="entry name" value="Plavaka"/>
    <property type="match status" value="1"/>
</dbReference>
<feature type="chain" id="PRO_5034898328" evidence="1">
    <location>
        <begin position="26"/>
        <end position="991"/>
    </location>
</feature>
<name>A0A8H7EX21_AGABI</name>
<gene>
    <name evidence="2" type="ORF">Agabi119p4_9701</name>
</gene>
<keyword evidence="1" id="KW-0732">Signal</keyword>
<accession>A0A8H7EX21</accession>
<evidence type="ECO:0000256" key="1">
    <source>
        <dbReference type="SAM" id="SignalP"/>
    </source>
</evidence>
<organism evidence="2 3">
    <name type="scientific">Agaricus bisporus var. burnettii</name>
    <dbReference type="NCBI Taxonomy" id="192524"/>
    <lineage>
        <taxon>Eukaryota</taxon>
        <taxon>Fungi</taxon>
        <taxon>Dikarya</taxon>
        <taxon>Basidiomycota</taxon>
        <taxon>Agaricomycotina</taxon>
        <taxon>Agaricomycetes</taxon>
        <taxon>Agaricomycetidae</taxon>
        <taxon>Agaricales</taxon>
        <taxon>Agaricineae</taxon>
        <taxon>Agaricaceae</taxon>
        <taxon>Agaricus</taxon>
    </lineage>
</organism>
<dbReference type="Proteomes" id="UP000629468">
    <property type="component" value="Unassembled WGS sequence"/>
</dbReference>
<dbReference type="EMBL" id="JABXXO010000013">
    <property type="protein sequence ID" value="KAF7761709.1"/>
    <property type="molecule type" value="Genomic_DNA"/>
</dbReference>
<dbReference type="InterPro" id="IPR041078">
    <property type="entry name" value="Plavaka"/>
</dbReference>
<reference evidence="2 3" key="1">
    <citation type="journal article" name="Sci. Rep.">
        <title>Telomere-to-telomere assembled and centromere annotated genomes of the two main subspecies of the button mushroom Agaricus bisporus reveal especially polymorphic chromosome ends.</title>
        <authorList>
            <person name="Sonnenberg A.S.M."/>
            <person name="Sedaghat-Telgerd N."/>
            <person name="Lavrijssen B."/>
            <person name="Ohm R.A."/>
            <person name="Hendrickx P.M."/>
            <person name="Scholtmeijer K."/>
            <person name="Baars J.J.P."/>
            <person name="van Peer A."/>
        </authorList>
    </citation>
    <scope>NUCLEOTIDE SEQUENCE [LARGE SCALE GENOMIC DNA]</scope>
    <source>
        <strain evidence="2 3">H119_p4</strain>
    </source>
</reference>